<keyword evidence="10 14" id="KW-0482">Metalloprotease</keyword>
<organism evidence="14 15">
    <name type="scientific">Rubritalea spongiae</name>
    <dbReference type="NCBI Taxonomy" id="430797"/>
    <lineage>
        <taxon>Bacteria</taxon>
        <taxon>Pseudomonadati</taxon>
        <taxon>Verrucomicrobiota</taxon>
        <taxon>Verrucomicrobiia</taxon>
        <taxon>Verrucomicrobiales</taxon>
        <taxon>Rubritaleaceae</taxon>
        <taxon>Rubritalea</taxon>
    </lineage>
</organism>
<dbReference type="RefSeq" id="WP_377095210.1">
    <property type="nucleotide sequence ID" value="NZ_JBHSJM010000001.1"/>
</dbReference>
<keyword evidence="7" id="KW-0378">Hydrolase</keyword>
<reference evidence="15" key="1">
    <citation type="journal article" date="2019" name="Int. J. Syst. Evol. Microbiol.">
        <title>The Global Catalogue of Microorganisms (GCM) 10K type strain sequencing project: providing services to taxonomists for standard genome sequencing and annotation.</title>
        <authorList>
            <consortium name="The Broad Institute Genomics Platform"/>
            <consortium name="The Broad Institute Genome Sequencing Center for Infectious Disease"/>
            <person name="Wu L."/>
            <person name="Ma J."/>
        </authorList>
    </citation>
    <scope>NUCLEOTIDE SEQUENCE [LARGE SCALE GENOMIC DNA]</scope>
    <source>
        <strain evidence="15">JCM 16545</strain>
    </source>
</reference>
<dbReference type="Pfam" id="PF02163">
    <property type="entry name" value="Peptidase_M50"/>
    <property type="match status" value="1"/>
</dbReference>
<comment type="subcellular location">
    <subcellularLocation>
        <location evidence="2">Membrane</location>
        <topology evidence="2">Multi-pass membrane protein</topology>
    </subcellularLocation>
</comment>
<evidence type="ECO:0000259" key="13">
    <source>
        <dbReference type="Pfam" id="PF02163"/>
    </source>
</evidence>
<evidence type="ECO:0000256" key="11">
    <source>
        <dbReference type="ARBA" id="ARBA00023136"/>
    </source>
</evidence>
<evidence type="ECO:0000256" key="9">
    <source>
        <dbReference type="ARBA" id="ARBA00022989"/>
    </source>
</evidence>
<keyword evidence="4" id="KW-0645">Protease</keyword>
<gene>
    <name evidence="14" type="ORF">ACFSQZ_04905</name>
</gene>
<feature type="transmembrane region" description="Helical" evidence="12">
    <location>
        <begin position="126"/>
        <end position="147"/>
    </location>
</feature>
<feature type="domain" description="Peptidase M50" evidence="13">
    <location>
        <begin position="100"/>
        <end position="168"/>
    </location>
</feature>
<feature type="transmembrane region" description="Helical" evidence="12">
    <location>
        <begin position="65"/>
        <end position="82"/>
    </location>
</feature>
<feature type="transmembrane region" description="Helical" evidence="12">
    <location>
        <begin position="94"/>
        <end position="114"/>
    </location>
</feature>
<evidence type="ECO:0000256" key="1">
    <source>
        <dbReference type="ARBA" id="ARBA00001947"/>
    </source>
</evidence>
<keyword evidence="9 12" id="KW-1133">Transmembrane helix</keyword>
<dbReference type="GO" id="GO:0008237">
    <property type="term" value="F:metallopeptidase activity"/>
    <property type="evidence" value="ECO:0007669"/>
    <property type="project" value="UniProtKB-KW"/>
</dbReference>
<evidence type="ECO:0000256" key="2">
    <source>
        <dbReference type="ARBA" id="ARBA00004141"/>
    </source>
</evidence>
<accession>A0ABW5DZY4</accession>
<evidence type="ECO:0000313" key="15">
    <source>
        <dbReference type="Proteomes" id="UP001597297"/>
    </source>
</evidence>
<dbReference type="EMBL" id="JBHUJC010000013">
    <property type="protein sequence ID" value="MFD2275798.1"/>
    <property type="molecule type" value="Genomic_DNA"/>
</dbReference>
<evidence type="ECO:0000313" key="14">
    <source>
        <dbReference type="EMBL" id="MFD2275798.1"/>
    </source>
</evidence>
<proteinExistence type="inferred from homology"/>
<feature type="transmembrane region" description="Helical" evidence="12">
    <location>
        <begin position="34"/>
        <end position="53"/>
    </location>
</feature>
<comment type="caution">
    <text evidence="14">The sequence shown here is derived from an EMBL/GenBank/DDBJ whole genome shotgun (WGS) entry which is preliminary data.</text>
</comment>
<keyword evidence="5 12" id="KW-0812">Transmembrane</keyword>
<evidence type="ECO:0000256" key="10">
    <source>
        <dbReference type="ARBA" id="ARBA00023049"/>
    </source>
</evidence>
<evidence type="ECO:0000256" key="5">
    <source>
        <dbReference type="ARBA" id="ARBA00022692"/>
    </source>
</evidence>
<evidence type="ECO:0000256" key="8">
    <source>
        <dbReference type="ARBA" id="ARBA00022833"/>
    </source>
</evidence>
<sequence>MVEFKLFGIPVKVMPIFWITLGIIGLIGSDIRDGLGLLEVALFVLAGFLSILIHEMGHALMIKKYKLPTQVVLASFGGYAVYPAGVLNRLQSFLVTAAGPGLQILGGLVVLAALNFIELPNSMINLFFYNFLWVSFAWAILNCVPILPLDGGQMLSAIMGPKRQNAVFIISFSVAALLAITALVYQQIFLVLFMGMFAYQNFQAWQQSKGK</sequence>
<feature type="transmembrane region" description="Helical" evidence="12">
    <location>
        <begin position="167"/>
        <end position="199"/>
    </location>
</feature>
<evidence type="ECO:0000256" key="3">
    <source>
        <dbReference type="ARBA" id="ARBA00007931"/>
    </source>
</evidence>
<feature type="transmembrane region" description="Helical" evidence="12">
    <location>
        <begin position="7"/>
        <end position="28"/>
    </location>
</feature>
<dbReference type="PANTHER" id="PTHR39188">
    <property type="entry name" value="MEMBRANE-ASSOCIATED ZINC METALLOPROTEASE M50B"/>
    <property type="match status" value="1"/>
</dbReference>
<keyword evidence="6" id="KW-0479">Metal-binding</keyword>
<name>A0ABW5DZY4_9BACT</name>
<dbReference type="PANTHER" id="PTHR39188:SF3">
    <property type="entry name" value="STAGE IV SPORULATION PROTEIN FB"/>
    <property type="match status" value="1"/>
</dbReference>
<evidence type="ECO:0000256" key="7">
    <source>
        <dbReference type="ARBA" id="ARBA00022801"/>
    </source>
</evidence>
<dbReference type="InterPro" id="IPR008915">
    <property type="entry name" value="Peptidase_M50"/>
</dbReference>
<evidence type="ECO:0000256" key="4">
    <source>
        <dbReference type="ARBA" id="ARBA00022670"/>
    </source>
</evidence>
<keyword evidence="8" id="KW-0862">Zinc</keyword>
<keyword evidence="15" id="KW-1185">Reference proteome</keyword>
<comment type="cofactor">
    <cofactor evidence="1">
        <name>Zn(2+)</name>
        <dbReference type="ChEBI" id="CHEBI:29105"/>
    </cofactor>
</comment>
<dbReference type="Proteomes" id="UP001597297">
    <property type="component" value="Unassembled WGS sequence"/>
</dbReference>
<evidence type="ECO:0000256" key="6">
    <source>
        <dbReference type="ARBA" id="ARBA00022723"/>
    </source>
</evidence>
<evidence type="ECO:0000256" key="12">
    <source>
        <dbReference type="SAM" id="Phobius"/>
    </source>
</evidence>
<keyword evidence="11 12" id="KW-0472">Membrane</keyword>
<protein>
    <submittedName>
        <fullName evidence="14">Metalloprotease</fullName>
    </submittedName>
</protein>
<comment type="similarity">
    <text evidence="3">Belongs to the peptidase M50B family.</text>
</comment>